<dbReference type="SMART" id="SM00422">
    <property type="entry name" value="HTH_MERR"/>
    <property type="match status" value="1"/>
</dbReference>
<dbReference type="InterPro" id="IPR009061">
    <property type="entry name" value="DNA-bd_dom_put_sf"/>
</dbReference>
<protein>
    <submittedName>
        <fullName evidence="3">DNA-binding transcriptional regulator, MerR family</fullName>
    </submittedName>
</protein>
<organism evidence="3 4">
    <name type="scientific">Auraticoccus monumenti</name>
    <dbReference type="NCBI Taxonomy" id="675864"/>
    <lineage>
        <taxon>Bacteria</taxon>
        <taxon>Bacillati</taxon>
        <taxon>Actinomycetota</taxon>
        <taxon>Actinomycetes</taxon>
        <taxon>Propionibacteriales</taxon>
        <taxon>Propionibacteriaceae</taxon>
        <taxon>Auraticoccus</taxon>
    </lineage>
</organism>
<dbReference type="STRING" id="675864.SAMN04489747_1216"/>
<reference evidence="3 4" key="1">
    <citation type="submission" date="2016-10" db="EMBL/GenBank/DDBJ databases">
        <authorList>
            <person name="de Groot N.N."/>
        </authorList>
    </citation>
    <scope>NUCLEOTIDE SEQUENCE [LARGE SCALE GENOMIC DNA]</scope>
    <source>
        <strain evidence="3 4">MON 2.2</strain>
    </source>
</reference>
<gene>
    <name evidence="3" type="ORF">SAMN04489747_1216</name>
</gene>
<evidence type="ECO:0000256" key="1">
    <source>
        <dbReference type="ARBA" id="ARBA00023125"/>
    </source>
</evidence>
<dbReference type="AlphaFoldDB" id="A0A1G6VPE3"/>
<keyword evidence="4" id="KW-1185">Reference proteome</keyword>
<name>A0A1G6VPE3_9ACTN</name>
<sequence length="133" mass="14896">MGSEEHMQIGVVAELTEVSIQTLRHWEKAGLVEPSARSAGGFRLYTSDDVERLRTIRRMKPLGFTLEAMKALLDALDTLRSPEVDPRAAQEARAVLQDLATQVEDSTARLQRHLDYAHELRARLAREQESAGS</sequence>
<dbReference type="PROSITE" id="PS00552">
    <property type="entry name" value="HTH_MERR_1"/>
    <property type="match status" value="1"/>
</dbReference>
<dbReference type="EMBL" id="LT629688">
    <property type="protein sequence ID" value="SDD55293.1"/>
    <property type="molecule type" value="Genomic_DNA"/>
</dbReference>
<evidence type="ECO:0000259" key="2">
    <source>
        <dbReference type="PROSITE" id="PS50937"/>
    </source>
</evidence>
<dbReference type="GO" id="GO:0003700">
    <property type="term" value="F:DNA-binding transcription factor activity"/>
    <property type="evidence" value="ECO:0007669"/>
    <property type="project" value="InterPro"/>
</dbReference>
<dbReference type="PRINTS" id="PR00040">
    <property type="entry name" value="HTHMERR"/>
</dbReference>
<dbReference type="Pfam" id="PF13411">
    <property type="entry name" value="MerR_1"/>
    <property type="match status" value="1"/>
</dbReference>
<feature type="domain" description="HTH merR-type" evidence="2">
    <location>
        <begin position="6"/>
        <end position="75"/>
    </location>
</feature>
<dbReference type="Gene3D" id="1.10.1660.10">
    <property type="match status" value="1"/>
</dbReference>
<accession>A0A1G6VPE3</accession>
<keyword evidence="1 3" id="KW-0238">DNA-binding</keyword>
<dbReference type="RefSeq" id="WP_197679215.1">
    <property type="nucleotide sequence ID" value="NZ_LT629688.1"/>
</dbReference>
<dbReference type="PANTHER" id="PTHR30204">
    <property type="entry name" value="REDOX-CYCLING DRUG-SENSING TRANSCRIPTIONAL ACTIVATOR SOXR"/>
    <property type="match status" value="1"/>
</dbReference>
<dbReference type="Proteomes" id="UP000198546">
    <property type="component" value="Chromosome i"/>
</dbReference>
<dbReference type="PANTHER" id="PTHR30204:SF93">
    <property type="entry name" value="HTH MERR-TYPE DOMAIN-CONTAINING PROTEIN"/>
    <property type="match status" value="1"/>
</dbReference>
<evidence type="ECO:0000313" key="3">
    <source>
        <dbReference type="EMBL" id="SDD55293.1"/>
    </source>
</evidence>
<dbReference type="GO" id="GO:0003677">
    <property type="term" value="F:DNA binding"/>
    <property type="evidence" value="ECO:0007669"/>
    <property type="project" value="UniProtKB-KW"/>
</dbReference>
<proteinExistence type="predicted"/>
<dbReference type="PROSITE" id="PS50937">
    <property type="entry name" value="HTH_MERR_2"/>
    <property type="match status" value="1"/>
</dbReference>
<evidence type="ECO:0000313" key="4">
    <source>
        <dbReference type="Proteomes" id="UP000198546"/>
    </source>
</evidence>
<dbReference type="InterPro" id="IPR000551">
    <property type="entry name" value="MerR-type_HTH_dom"/>
</dbReference>
<dbReference type="InterPro" id="IPR047057">
    <property type="entry name" value="MerR_fam"/>
</dbReference>
<dbReference type="SUPFAM" id="SSF46955">
    <property type="entry name" value="Putative DNA-binding domain"/>
    <property type="match status" value="1"/>
</dbReference>